<evidence type="ECO:0000256" key="1">
    <source>
        <dbReference type="SAM" id="MobiDB-lite"/>
    </source>
</evidence>
<evidence type="ECO:0000313" key="3">
    <source>
        <dbReference type="Proteomes" id="UP000269276"/>
    </source>
</evidence>
<reference evidence="2 3" key="1">
    <citation type="journal article" date="2018" name="BMC Genomics">
        <title>Genomic evidence for intraspecific hybridization in a clonal and extremely halotolerant yeast.</title>
        <authorList>
            <person name="Gostincar C."/>
            <person name="Stajich J.E."/>
            <person name="Zupancic J."/>
            <person name="Zalar P."/>
            <person name="Gunde-Cimerman N."/>
        </authorList>
    </citation>
    <scope>NUCLEOTIDE SEQUENCE [LARGE SCALE GENOMIC DNA]</scope>
    <source>
        <strain evidence="2 3">EXF-2682</strain>
    </source>
</reference>
<dbReference type="VEuPathDB" id="FungiDB:BTJ68_09237"/>
<comment type="caution">
    <text evidence="2">The sequence shown here is derived from an EMBL/GenBank/DDBJ whole genome shotgun (WGS) entry which is preliminary data.</text>
</comment>
<dbReference type="AlphaFoldDB" id="A0A3M7DBD0"/>
<protein>
    <submittedName>
        <fullName evidence="2">Uncharacterized protein</fullName>
    </submittedName>
</protein>
<accession>A0A3M7DBD0</accession>
<organism evidence="2 3">
    <name type="scientific">Hortaea werneckii</name>
    <name type="common">Black yeast</name>
    <name type="synonym">Cladosporium werneckii</name>
    <dbReference type="NCBI Taxonomy" id="91943"/>
    <lineage>
        <taxon>Eukaryota</taxon>
        <taxon>Fungi</taxon>
        <taxon>Dikarya</taxon>
        <taxon>Ascomycota</taxon>
        <taxon>Pezizomycotina</taxon>
        <taxon>Dothideomycetes</taxon>
        <taxon>Dothideomycetidae</taxon>
        <taxon>Mycosphaerellales</taxon>
        <taxon>Teratosphaeriaceae</taxon>
        <taxon>Hortaea</taxon>
    </lineage>
</organism>
<evidence type="ECO:0000313" key="2">
    <source>
        <dbReference type="EMBL" id="RMY61648.1"/>
    </source>
</evidence>
<gene>
    <name evidence="2" type="ORF">D0863_11212</name>
</gene>
<dbReference type="Proteomes" id="UP000269276">
    <property type="component" value="Unassembled WGS sequence"/>
</dbReference>
<feature type="compositionally biased region" description="Polar residues" evidence="1">
    <location>
        <begin position="406"/>
        <end position="417"/>
    </location>
</feature>
<dbReference type="EMBL" id="QWIP01000517">
    <property type="protein sequence ID" value="RMY61648.1"/>
    <property type="molecule type" value="Genomic_DNA"/>
</dbReference>
<dbReference type="OrthoDB" id="3485856at2759"/>
<feature type="region of interest" description="Disordered" evidence="1">
    <location>
        <begin position="374"/>
        <end position="424"/>
    </location>
</feature>
<name>A0A3M7DBD0_HORWE</name>
<proteinExistence type="predicted"/>
<sequence>MDPKVSAFLASVLMQSSRRERKLPMMLAKSDAQTSQQFPLSGPSSSVEPRALVQSVDQLFTTLQDLYAGRDSGQNRYSFDLTSQEYHLLLERLSGDSELGRWYEEKVRFDWEPPVSVESKGLYVLRTTGFHRHAYFVAQIKSLINRRVETLVNRRHTPEQVKIADAFKNVHQRDSPNIILRTTGSLKTKNNPQPFTQQPFGTMAPDAAFYHQVGDVLPTLVLEVVFSQPQKALKALAQRYIIGSMHEIGCFIVFNLPRKQSESKIADATQETPSQELATVSIWRRNVRRDGVRRIKSLTCDLTAAPFSSRFGEACEAVLQLRLSDFLPKQVSDTLSTDETIEIPFPKLHEALGNAQSTPDVCDISPALALATNSESTIWDSGDEPLPEENPASREQEFTAIDQDTDQNPSSMGQDWGSQKHLRV</sequence>